<dbReference type="OrthoDB" id="8686772at2"/>
<evidence type="ECO:0000313" key="1">
    <source>
        <dbReference type="EMBL" id="TPE60127.1"/>
    </source>
</evidence>
<comment type="caution">
    <text evidence="1">The sequence shown here is derived from an EMBL/GenBank/DDBJ whole genome shotgun (WGS) entry which is preliminary data.</text>
</comment>
<evidence type="ECO:0000313" key="2">
    <source>
        <dbReference type="Proteomes" id="UP000319897"/>
    </source>
</evidence>
<gene>
    <name evidence="1" type="ORF">FJQ54_11995</name>
</gene>
<dbReference type="AlphaFoldDB" id="A0A501XIM3"/>
<dbReference type="RefSeq" id="WP_140928653.1">
    <property type="nucleotide sequence ID" value="NZ_VFSU01000028.1"/>
</dbReference>
<accession>A0A501XIM3</accession>
<name>A0A501XIM3_9SPHN</name>
<proteinExistence type="predicted"/>
<keyword evidence="2" id="KW-1185">Reference proteome</keyword>
<protein>
    <submittedName>
        <fullName evidence="1">Vgr related protein</fullName>
    </submittedName>
</protein>
<sequence length="161" mass="18391">MRLPISTDSPASRPLSAGERALAARVFGSALNPDPVRINRLKWWMWQPAWITMAPDGHLWFHPNGDVWSEDFSSEGAALRGHFVHELTHVWQHQQGVSLIWQRPPFARYAYLPLTPGKPFSAYGLEQQAEIVKDAYLLGEGLRLKDRPPLEVYRALLPFRP</sequence>
<dbReference type="Proteomes" id="UP000319897">
    <property type="component" value="Unassembled WGS sequence"/>
</dbReference>
<dbReference type="EMBL" id="VFSU01000028">
    <property type="protein sequence ID" value="TPE60127.1"/>
    <property type="molecule type" value="Genomic_DNA"/>
</dbReference>
<reference evidence="1 2" key="1">
    <citation type="submission" date="2019-06" db="EMBL/GenBank/DDBJ databases">
        <authorList>
            <person name="Lee I."/>
            <person name="Jang G.I."/>
            <person name="Hwang C.Y."/>
        </authorList>
    </citation>
    <scope>NUCLEOTIDE SEQUENCE [LARGE SCALE GENOMIC DNA]</scope>
    <source>
        <strain evidence="1 2">PAMC 28131</strain>
    </source>
</reference>
<organism evidence="1 2">
    <name type="scientific">Sandaracinobacter neustonicus</name>
    <dbReference type="NCBI Taxonomy" id="1715348"/>
    <lineage>
        <taxon>Bacteria</taxon>
        <taxon>Pseudomonadati</taxon>
        <taxon>Pseudomonadota</taxon>
        <taxon>Alphaproteobacteria</taxon>
        <taxon>Sphingomonadales</taxon>
        <taxon>Sphingosinicellaceae</taxon>
        <taxon>Sandaracinobacter</taxon>
    </lineage>
</organism>